<evidence type="ECO:0000313" key="2">
    <source>
        <dbReference type="Proteomes" id="UP001500630"/>
    </source>
</evidence>
<organism evidence="1 2">
    <name type="scientific">Nonomuraea rosea</name>
    <dbReference type="NCBI Taxonomy" id="638574"/>
    <lineage>
        <taxon>Bacteria</taxon>
        <taxon>Bacillati</taxon>
        <taxon>Actinomycetota</taxon>
        <taxon>Actinomycetes</taxon>
        <taxon>Streptosporangiales</taxon>
        <taxon>Streptosporangiaceae</taxon>
        <taxon>Nonomuraea</taxon>
    </lineage>
</organism>
<name>A0ABP6ZJ02_9ACTN</name>
<dbReference type="Proteomes" id="UP001500630">
    <property type="component" value="Unassembled WGS sequence"/>
</dbReference>
<gene>
    <name evidence="1" type="ORF">GCM10022419_111940</name>
</gene>
<evidence type="ECO:0008006" key="3">
    <source>
        <dbReference type="Google" id="ProtNLM"/>
    </source>
</evidence>
<protein>
    <recommendedName>
        <fullName evidence="3">Lipoprotein</fullName>
    </recommendedName>
</protein>
<comment type="caution">
    <text evidence="1">The sequence shown here is derived from an EMBL/GenBank/DDBJ whole genome shotgun (WGS) entry which is preliminary data.</text>
</comment>
<proteinExistence type="predicted"/>
<dbReference type="EMBL" id="BAABDQ010000044">
    <property type="protein sequence ID" value="GAA3608610.1"/>
    <property type="molecule type" value="Genomic_DNA"/>
</dbReference>
<evidence type="ECO:0000313" key="1">
    <source>
        <dbReference type="EMBL" id="GAA3608610.1"/>
    </source>
</evidence>
<keyword evidence="2" id="KW-1185">Reference proteome</keyword>
<sequence length="121" mass="13000">MGDEELLRMGTRWRRNRIGWVAVALAGGLLAGSGCAAETPSLRERLVQDLRSDPEYSDYSDKQVECVADAFVKYVKPEAIEQVIQGQTPAGSGWKDGVDGRTVTSELAACGPYPLPPSTTG</sequence>
<reference evidence="2" key="1">
    <citation type="journal article" date="2019" name="Int. J. Syst. Evol. Microbiol.">
        <title>The Global Catalogue of Microorganisms (GCM) 10K type strain sequencing project: providing services to taxonomists for standard genome sequencing and annotation.</title>
        <authorList>
            <consortium name="The Broad Institute Genomics Platform"/>
            <consortium name="The Broad Institute Genome Sequencing Center for Infectious Disease"/>
            <person name="Wu L."/>
            <person name="Ma J."/>
        </authorList>
    </citation>
    <scope>NUCLEOTIDE SEQUENCE [LARGE SCALE GENOMIC DNA]</scope>
    <source>
        <strain evidence="2">JCM 17326</strain>
    </source>
</reference>
<accession>A0ABP6ZJ02</accession>